<sequence length="82" mass="8980">METCQALSTVRALQMTSLLRIRLSSFLAGAALTGGLALYQLRQDVLASHELLVAQTRESNAAVEARVQALEERLATLEKREP</sequence>
<accession>A0A061QVM5</accession>
<dbReference type="PANTHER" id="PTHR34970">
    <property type="entry name" value="ABC TRANSPORTER A FAMILY PROTEIN"/>
    <property type="match status" value="1"/>
</dbReference>
<dbReference type="PANTHER" id="PTHR34970:SF5">
    <property type="entry name" value="PROTEIN, PUTATIVE-RELATED"/>
    <property type="match status" value="1"/>
</dbReference>
<keyword evidence="2" id="KW-0472">Membrane</keyword>
<protein>
    <submittedName>
        <fullName evidence="3">Uncharacterized protein</fullName>
    </submittedName>
</protein>
<feature type="coiled-coil region" evidence="1">
    <location>
        <begin position="53"/>
        <end position="80"/>
    </location>
</feature>
<dbReference type="EMBL" id="GBEZ01024624">
    <property type="protein sequence ID" value="JAC62381.1"/>
    <property type="molecule type" value="Transcribed_RNA"/>
</dbReference>
<proteinExistence type="predicted"/>
<name>A0A061QVM5_9CHLO</name>
<keyword evidence="1" id="KW-0175">Coiled coil</keyword>
<evidence type="ECO:0000256" key="2">
    <source>
        <dbReference type="SAM" id="Phobius"/>
    </source>
</evidence>
<gene>
    <name evidence="3" type="ORF">TSPGSL018_23504</name>
</gene>
<feature type="transmembrane region" description="Helical" evidence="2">
    <location>
        <begin position="21"/>
        <end position="41"/>
    </location>
</feature>
<reference evidence="3" key="1">
    <citation type="submission" date="2014-05" db="EMBL/GenBank/DDBJ databases">
        <title>The transcriptome of the halophilic microalga Tetraselmis sp. GSL018 isolated from the Great Salt Lake, Utah.</title>
        <authorList>
            <person name="Jinkerson R.E."/>
            <person name="D'Adamo S."/>
            <person name="Posewitz M.C."/>
        </authorList>
    </citation>
    <scope>NUCLEOTIDE SEQUENCE</scope>
    <source>
        <strain evidence="3">GSL018</strain>
    </source>
</reference>
<organism evidence="3">
    <name type="scientific">Tetraselmis sp. GSL018</name>
    <dbReference type="NCBI Taxonomy" id="582737"/>
    <lineage>
        <taxon>Eukaryota</taxon>
        <taxon>Viridiplantae</taxon>
        <taxon>Chlorophyta</taxon>
        <taxon>core chlorophytes</taxon>
        <taxon>Chlorodendrophyceae</taxon>
        <taxon>Chlorodendrales</taxon>
        <taxon>Chlorodendraceae</taxon>
        <taxon>Tetraselmis</taxon>
    </lineage>
</organism>
<keyword evidence="2" id="KW-0812">Transmembrane</keyword>
<evidence type="ECO:0000313" key="3">
    <source>
        <dbReference type="EMBL" id="JAC62381.1"/>
    </source>
</evidence>
<dbReference type="AlphaFoldDB" id="A0A061QVM5"/>
<evidence type="ECO:0000256" key="1">
    <source>
        <dbReference type="SAM" id="Coils"/>
    </source>
</evidence>
<keyword evidence="2" id="KW-1133">Transmembrane helix</keyword>